<dbReference type="InterPro" id="IPR039315">
    <property type="entry name" value="CheW"/>
</dbReference>
<dbReference type="PROSITE" id="PS50851">
    <property type="entry name" value="CHEW"/>
    <property type="match status" value="1"/>
</dbReference>
<sequence length="165" mass="17967">MTSKLNAANAAAVDAHSREFLVFSLGEEEYAVDILKVQEIRGYENVTRIANAPDFIKGVTNLRGVIVPIVDLRIKFHLDKVEYGGQTVVIVVNVGERIVGIVVDGVSDVMSLTPEQIKPAPEFGVTLSSDYLSGLGSLEDRMLVLVDIEKLLTSEEMALVDHVAE</sequence>
<dbReference type="GO" id="GO:0005829">
    <property type="term" value="C:cytosol"/>
    <property type="evidence" value="ECO:0007669"/>
    <property type="project" value="TreeGrafter"/>
</dbReference>
<dbReference type="EMBL" id="FNGH01000001">
    <property type="protein sequence ID" value="SDK77394.1"/>
    <property type="molecule type" value="Genomic_DNA"/>
</dbReference>
<dbReference type="GO" id="GO:0007165">
    <property type="term" value="P:signal transduction"/>
    <property type="evidence" value="ECO:0007669"/>
    <property type="project" value="InterPro"/>
</dbReference>
<evidence type="ECO:0000256" key="1">
    <source>
        <dbReference type="ARBA" id="ARBA00004496"/>
    </source>
</evidence>
<evidence type="ECO:0000313" key="6">
    <source>
        <dbReference type="EMBL" id="SDK77394.1"/>
    </source>
</evidence>
<proteinExistence type="predicted"/>
<dbReference type="OrthoDB" id="9790406at2"/>
<comment type="subcellular location">
    <subcellularLocation>
        <location evidence="1">Cytoplasm</location>
    </subcellularLocation>
</comment>
<name>A0A1G9EMQ6_9GAMM</name>
<dbReference type="Pfam" id="PF01584">
    <property type="entry name" value="CheW"/>
    <property type="match status" value="1"/>
</dbReference>
<dbReference type="PANTHER" id="PTHR22617">
    <property type="entry name" value="CHEMOTAXIS SENSOR HISTIDINE KINASE-RELATED"/>
    <property type="match status" value="1"/>
</dbReference>
<dbReference type="GO" id="GO:0006935">
    <property type="term" value="P:chemotaxis"/>
    <property type="evidence" value="ECO:0007669"/>
    <property type="project" value="UniProtKB-KW"/>
</dbReference>
<protein>
    <recommendedName>
        <fullName evidence="2">Chemotaxis protein CheW</fullName>
    </recommendedName>
</protein>
<dbReference type="STRING" id="48727.SAMN05192555_101165"/>
<dbReference type="SUPFAM" id="SSF50341">
    <property type="entry name" value="CheW-like"/>
    <property type="match status" value="1"/>
</dbReference>
<keyword evidence="7" id="KW-1185">Reference proteome</keyword>
<reference evidence="7" key="1">
    <citation type="submission" date="2016-10" db="EMBL/GenBank/DDBJ databases">
        <authorList>
            <person name="Varghese N."/>
            <person name="Submissions S."/>
        </authorList>
    </citation>
    <scope>NUCLEOTIDE SEQUENCE [LARGE SCALE GENOMIC DNA]</scope>
    <source>
        <strain evidence="7">AAP</strain>
    </source>
</reference>
<evidence type="ECO:0000259" key="5">
    <source>
        <dbReference type="PROSITE" id="PS50851"/>
    </source>
</evidence>
<keyword evidence="3" id="KW-0963">Cytoplasm</keyword>
<keyword evidence="4" id="KW-0145">Chemotaxis</keyword>
<dbReference type="RefSeq" id="WP_089656608.1">
    <property type="nucleotide sequence ID" value="NZ_FNGH01000001.1"/>
</dbReference>
<dbReference type="PANTHER" id="PTHR22617:SF45">
    <property type="entry name" value="CHEMOTAXIS PROTEIN CHEW"/>
    <property type="match status" value="1"/>
</dbReference>
<accession>A0A1G9EMQ6</accession>
<organism evidence="6 7">
    <name type="scientific">Franzmannia pantelleriensis</name>
    <dbReference type="NCBI Taxonomy" id="48727"/>
    <lineage>
        <taxon>Bacteria</taxon>
        <taxon>Pseudomonadati</taxon>
        <taxon>Pseudomonadota</taxon>
        <taxon>Gammaproteobacteria</taxon>
        <taxon>Oceanospirillales</taxon>
        <taxon>Halomonadaceae</taxon>
        <taxon>Franzmannia</taxon>
    </lineage>
</organism>
<dbReference type="Gene3D" id="2.30.30.40">
    <property type="entry name" value="SH3 Domains"/>
    <property type="match status" value="1"/>
</dbReference>
<dbReference type="Proteomes" id="UP000199107">
    <property type="component" value="Unassembled WGS sequence"/>
</dbReference>
<dbReference type="AlphaFoldDB" id="A0A1G9EMQ6"/>
<dbReference type="FunFam" id="2.40.50.180:FF:000002">
    <property type="entry name" value="Chemotaxis protein CheW"/>
    <property type="match status" value="1"/>
</dbReference>
<evidence type="ECO:0000256" key="3">
    <source>
        <dbReference type="ARBA" id="ARBA00022490"/>
    </source>
</evidence>
<gene>
    <name evidence="6" type="ORF">SAMN05192555_101165</name>
</gene>
<dbReference type="SMART" id="SM00260">
    <property type="entry name" value="CheW"/>
    <property type="match status" value="1"/>
</dbReference>
<evidence type="ECO:0000313" key="7">
    <source>
        <dbReference type="Proteomes" id="UP000199107"/>
    </source>
</evidence>
<dbReference type="NCBIfam" id="NF007903">
    <property type="entry name" value="PRK10612.1"/>
    <property type="match status" value="1"/>
</dbReference>
<dbReference type="CDD" id="cd00732">
    <property type="entry name" value="CheW"/>
    <property type="match status" value="1"/>
</dbReference>
<feature type="domain" description="CheW-like" evidence="5">
    <location>
        <begin position="17"/>
        <end position="157"/>
    </location>
</feature>
<dbReference type="InterPro" id="IPR036061">
    <property type="entry name" value="CheW-like_dom_sf"/>
</dbReference>
<evidence type="ECO:0000256" key="4">
    <source>
        <dbReference type="ARBA" id="ARBA00022500"/>
    </source>
</evidence>
<dbReference type="InterPro" id="IPR002545">
    <property type="entry name" value="CheW-lke_dom"/>
</dbReference>
<evidence type="ECO:0000256" key="2">
    <source>
        <dbReference type="ARBA" id="ARBA00021483"/>
    </source>
</evidence>
<dbReference type="Gene3D" id="2.40.50.180">
    <property type="entry name" value="CheA-289, Domain 4"/>
    <property type="match status" value="1"/>
</dbReference>